<name>A0A8H5HWD7_9AGAR</name>
<dbReference type="AlphaFoldDB" id="A0A8H5HWD7"/>
<reference evidence="7 8" key="1">
    <citation type="journal article" date="2020" name="ISME J.">
        <title>Uncovering the hidden diversity of litter-decomposition mechanisms in mushroom-forming fungi.</title>
        <authorList>
            <person name="Floudas D."/>
            <person name="Bentzer J."/>
            <person name="Ahren D."/>
            <person name="Johansson T."/>
            <person name="Persson P."/>
            <person name="Tunlid A."/>
        </authorList>
    </citation>
    <scope>NUCLEOTIDE SEQUENCE [LARGE SCALE GENOMIC DNA]</scope>
    <source>
        <strain evidence="7 8">CBS 406.79</strain>
    </source>
</reference>
<evidence type="ECO:0000256" key="5">
    <source>
        <dbReference type="SAM" id="MobiDB-lite"/>
    </source>
</evidence>
<dbReference type="InterPro" id="IPR012583">
    <property type="entry name" value="RIX1_N"/>
</dbReference>
<dbReference type="PANTHER" id="PTHR34105">
    <property type="entry name" value="PROLINE-, GLUTAMIC ACID- AND LEUCINE-RICH PROTEIN 1"/>
    <property type="match status" value="1"/>
</dbReference>
<feature type="compositionally biased region" description="Low complexity" evidence="5">
    <location>
        <begin position="694"/>
        <end position="705"/>
    </location>
</feature>
<dbReference type="InterPro" id="IPR016024">
    <property type="entry name" value="ARM-type_fold"/>
</dbReference>
<evidence type="ECO:0000256" key="4">
    <source>
        <dbReference type="ARBA" id="ARBA00023242"/>
    </source>
</evidence>
<dbReference type="Pfam" id="PF08167">
    <property type="entry name" value="RIX1"/>
    <property type="match status" value="1"/>
</dbReference>
<organism evidence="7 8">
    <name type="scientific">Collybiopsis confluens</name>
    <dbReference type="NCBI Taxonomy" id="2823264"/>
    <lineage>
        <taxon>Eukaryota</taxon>
        <taxon>Fungi</taxon>
        <taxon>Dikarya</taxon>
        <taxon>Basidiomycota</taxon>
        <taxon>Agaricomycotina</taxon>
        <taxon>Agaricomycetes</taxon>
        <taxon>Agaricomycetidae</taxon>
        <taxon>Agaricales</taxon>
        <taxon>Marasmiineae</taxon>
        <taxon>Omphalotaceae</taxon>
        <taxon>Collybiopsis</taxon>
    </lineage>
</organism>
<sequence length="730" mass="79101">MDTHPLKALLSFHLASDSSAIAHLPDIIDLISAQHFSHSSHTTKWTARINSLLHSKEAGARWAGLCLAHRTSVCSKTLMVECAQSWLGVTIPILSKKESLPVVKASINLSRAVFTNATDIPEFQRQVSTPNVPKFIAALLTFLERDSELELKKVSLMTLTRLVPLYPNIHRTSYPALFAIISRTLAQPVHLDRELVKFTSQLHATLHLTAGKVGAANMWRKSLDESIAFAWTAFTGVRSTCPDEDGRFPQVTLLHEEPTTSVTLSMNRLRTSIRVICELLQSSTQRPVLVPVGSLVKLASKMILVTVHAAAPASCDPVIWTMETVVIPKIWAEACRLIMCLAECLGHHLSPHSSRLLSYFVFHLETRLPANQRISFLDTVLALLRHCHPVDSPVLCSRLTKIVLSELAVVLPSQTEGQASLAETIGPGKGKKNRKRARNYEGDELFKSSANVICPTADEAKAVLLACDMLPILLRNTELSPAVHSMASRVILAMYLGLPQMMPATLSPYAHVYDALLSKIHEAGTLLASGTTSAMSKSLSLVLSAGTNMNVHLGSSHQVDLLIHPRLPPLLRPLPTVDSLTLFRIEESTEEAEVRQSLGIETSPLASAPANPANIFVDEDVQMTTELPAITALPVPKTLISSVQSAPATTPKQHVMLEISSSVLPVVDKSSTMPNLGFSPSASIGKPASLPYPSQTAGASQATSSLVATLSDDDEEIPTINPDSDSDSEE</sequence>
<dbReference type="GO" id="GO:0006364">
    <property type="term" value="P:rRNA processing"/>
    <property type="evidence" value="ECO:0007669"/>
    <property type="project" value="TreeGrafter"/>
</dbReference>
<keyword evidence="4" id="KW-0539">Nucleus</keyword>
<feature type="domain" description="Pre-rRNA-processing protein RIX1 N-terminal" evidence="6">
    <location>
        <begin position="8"/>
        <end position="186"/>
    </location>
</feature>
<comment type="subcellular location">
    <subcellularLocation>
        <location evidence="1">Nucleus</location>
    </subcellularLocation>
</comment>
<comment type="caution">
    <text evidence="7">The sequence shown here is derived from an EMBL/GenBank/DDBJ whole genome shotgun (WGS) entry which is preliminary data.</text>
</comment>
<proteinExistence type="inferred from homology"/>
<dbReference type="OrthoDB" id="20900at2759"/>
<feature type="region of interest" description="Disordered" evidence="5">
    <location>
        <begin position="678"/>
        <end position="730"/>
    </location>
</feature>
<dbReference type="EMBL" id="JAACJN010000014">
    <property type="protein sequence ID" value="KAF5390544.1"/>
    <property type="molecule type" value="Genomic_DNA"/>
</dbReference>
<dbReference type="SUPFAM" id="SSF48371">
    <property type="entry name" value="ARM repeat"/>
    <property type="match status" value="1"/>
</dbReference>
<keyword evidence="8" id="KW-1185">Reference proteome</keyword>
<gene>
    <name evidence="7" type="ORF">D9757_002613</name>
</gene>
<evidence type="ECO:0000256" key="2">
    <source>
        <dbReference type="ARBA" id="ARBA00010511"/>
    </source>
</evidence>
<protein>
    <recommendedName>
        <fullName evidence="3">Pre-rRNA-processing protein RIX1</fullName>
    </recommendedName>
</protein>
<evidence type="ECO:0000313" key="8">
    <source>
        <dbReference type="Proteomes" id="UP000518752"/>
    </source>
</evidence>
<accession>A0A8H5HWD7</accession>
<evidence type="ECO:0000256" key="1">
    <source>
        <dbReference type="ARBA" id="ARBA00004123"/>
    </source>
</evidence>
<dbReference type="GO" id="GO:0005634">
    <property type="term" value="C:nucleus"/>
    <property type="evidence" value="ECO:0007669"/>
    <property type="project" value="UniProtKB-SubCell"/>
</dbReference>
<evidence type="ECO:0000256" key="3">
    <source>
        <dbReference type="ARBA" id="ARBA00021502"/>
    </source>
</evidence>
<evidence type="ECO:0000259" key="6">
    <source>
        <dbReference type="Pfam" id="PF08167"/>
    </source>
</evidence>
<dbReference type="PANTHER" id="PTHR34105:SF1">
    <property type="entry name" value="PROLINE-, GLUTAMIC ACID- AND LEUCINE-RICH PROTEIN 1"/>
    <property type="match status" value="1"/>
</dbReference>
<comment type="similarity">
    <text evidence="2">Belongs to the RIX1/PELP1 family.</text>
</comment>
<dbReference type="Proteomes" id="UP000518752">
    <property type="component" value="Unassembled WGS sequence"/>
</dbReference>
<evidence type="ECO:0000313" key="7">
    <source>
        <dbReference type="EMBL" id="KAF5390544.1"/>
    </source>
</evidence>